<comment type="caution">
    <text evidence="2">The sequence shown here is derived from an EMBL/GenBank/DDBJ whole genome shotgun (WGS) entry which is preliminary data.</text>
</comment>
<keyword evidence="1" id="KW-0472">Membrane</keyword>
<feature type="transmembrane region" description="Helical" evidence="1">
    <location>
        <begin position="21"/>
        <end position="44"/>
    </location>
</feature>
<keyword evidence="1" id="KW-0812">Transmembrane</keyword>
<proteinExistence type="predicted"/>
<name>A0A1H6IXV5_9ACTN</name>
<keyword evidence="3" id="KW-1185">Reference proteome</keyword>
<dbReference type="Proteomes" id="UP000199135">
    <property type="component" value="Unassembled WGS sequence"/>
</dbReference>
<accession>A0A1H6IXV5</accession>
<organism evidence="2 3">
    <name type="scientific">Parafannyhessea umbonata</name>
    <dbReference type="NCBI Taxonomy" id="604330"/>
    <lineage>
        <taxon>Bacteria</taxon>
        <taxon>Bacillati</taxon>
        <taxon>Actinomycetota</taxon>
        <taxon>Coriobacteriia</taxon>
        <taxon>Coriobacteriales</taxon>
        <taxon>Atopobiaceae</taxon>
        <taxon>Parafannyhessea</taxon>
    </lineage>
</organism>
<keyword evidence="1" id="KW-1133">Transmembrane helix</keyword>
<sequence length="255" mass="26927">MLFKEREKFERTDVWHYDPKFNPVAVAVLVVIFVALALVVSSLWGKANQPTRISDEALGSAVKSQEGATSPDGYSFSSHSFTNVLVLTVDDVSAEKPQLKRAEILTLDATARTAAIASIPLDTKVANGETETTLAELYQEQGPSACIVPIAGASNLRMTHVVVATEDVWDKVAALKGHGVSAILGSSSDILSSINTDMSVSDMMSLAELVQSIGVANFQHFDAAVTSEDNGAGGTRSVLDPVQLGVQLGILVAAQ</sequence>
<evidence type="ECO:0000313" key="3">
    <source>
        <dbReference type="Proteomes" id="UP000199135"/>
    </source>
</evidence>
<dbReference type="RefSeq" id="WP_078687491.1">
    <property type="nucleotide sequence ID" value="NZ_FNWT01000004.1"/>
</dbReference>
<evidence type="ECO:0000256" key="1">
    <source>
        <dbReference type="SAM" id="Phobius"/>
    </source>
</evidence>
<protein>
    <submittedName>
        <fullName evidence="2">Uncharacterized protein</fullName>
    </submittedName>
</protein>
<gene>
    <name evidence="2" type="ORF">SAMN05216447_10489</name>
</gene>
<reference evidence="2 3" key="1">
    <citation type="submission" date="2016-10" db="EMBL/GenBank/DDBJ databases">
        <authorList>
            <person name="Varghese N."/>
            <person name="Submissions S."/>
        </authorList>
    </citation>
    <scope>NUCLEOTIDE SEQUENCE [LARGE SCALE GENOMIC DNA]</scope>
    <source>
        <strain evidence="2 3">WCP15</strain>
    </source>
</reference>
<evidence type="ECO:0000313" key="2">
    <source>
        <dbReference type="EMBL" id="SEH51387.1"/>
    </source>
</evidence>
<dbReference type="EMBL" id="FNWT01000004">
    <property type="protein sequence ID" value="SEH51387.1"/>
    <property type="molecule type" value="Genomic_DNA"/>
</dbReference>